<dbReference type="GO" id="GO:0044781">
    <property type="term" value="P:bacterial-type flagellum organization"/>
    <property type="evidence" value="ECO:0007669"/>
    <property type="project" value="UniProtKB-UniRule"/>
</dbReference>
<dbReference type="AlphaFoldDB" id="A0A317R8L8"/>
<dbReference type="Gene3D" id="1.20.120.1380">
    <property type="entry name" value="Flagellar FlhF biosynthesis protein, N domain"/>
    <property type="match status" value="1"/>
</dbReference>
<sequence length="524" mass="55644">MNIRRFTAPTAREALAKARMAFGDGTLILSNRPVAGGVEVVATAEEALSSLDAAQPPAAAPSRLQERADDLAASPVRRQPLPERARSAPTGAAASAVAQDTEQLAMSTLSFQDYVRERMLRRRHEALHGGTPSAAPADEGLPTFARMAQRSPSAQPAAAAEPLAAPVPRHNPLRPMHAALGAERLAPRRAAPAAAAAPTLAAAAGQQNLMHELQSMKDLIEERFNTLAWLGQARQNPIQSQLMLKLIRAGYSPALARAVLEHLPEQLGAADAIRWLMEVLERNLRTDAQALPLYEEGGVWALVGATGVGKTTTTAKLAALCARIHGPASVGLITLDTYRMGAHEQLRSYGRMLGVVAHLAHDRAALQDLLGLLSSKKMVLIDTTGVAPRDPRKRDLLGLLDLPGVRRLLVLNASSHGDTLDEVIGGFKSSGSQQALLSKVDEAVKLGPALDALIRHQMVLRGVTNGQRVPEDWEAAQAGKLVAASMRTSVRSAFDPKEAELNFFFSPAAATAEVGLQQGLADVA</sequence>
<evidence type="ECO:0000256" key="14">
    <source>
        <dbReference type="SAM" id="MobiDB-lite"/>
    </source>
</evidence>
<keyword evidence="17" id="KW-0969">Cilium</keyword>
<evidence type="ECO:0000259" key="15">
    <source>
        <dbReference type="SMART" id="SM00382"/>
    </source>
</evidence>
<keyword evidence="11" id="KW-1006">Bacterial flagellum protein export</keyword>
<evidence type="ECO:0000259" key="16">
    <source>
        <dbReference type="SMART" id="SM00962"/>
    </source>
</evidence>
<evidence type="ECO:0000256" key="12">
    <source>
        <dbReference type="ARBA" id="ARBA00025337"/>
    </source>
</evidence>
<dbReference type="GO" id="GO:0005047">
    <property type="term" value="F:signal recognition particle binding"/>
    <property type="evidence" value="ECO:0007669"/>
    <property type="project" value="TreeGrafter"/>
</dbReference>
<keyword evidence="6" id="KW-0547">Nucleotide-binding</keyword>
<evidence type="ECO:0000256" key="10">
    <source>
        <dbReference type="ARBA" id="ARBA00023136"/>
    </source>
</evidence>
<dbReference type="SMART" id="SM00382">
    <property type="entry name" value="AAA"/>
    <property type="match status" value="1"/>
</dbReference>
<evidence type="ECO:0000256" key="5">
    <source>
        <dbReference type="ARBA" id="ARBA00022475"/>
    </source>
</evidence>
<dbReference type="InterPro" id="IPR000897">
    <property type="entry name" value="SRP54_GTPase_dom"/>
</dbReference>
<dbReference type="GO" id="GO:0003924">
    <property type="term" value="F:GTPase activity"/>
    <property type="evidence" value="ECO:0007669"/>
    <property type="project" value="UniProtKB-UniRule"/>
</dbReference>
<dbReference type="PANTHER" id="PTHR43134">
    <property type="entry name" value="SIGNAL RECOGNITION PARTICLE RECEPTOR SUBUNIT ALPHA"/>
    <property type="match status" value="1"/>
</dbReference>
<dbReference type="SUPFAM" id="SSF52540">
    <property type="entry name" value="P-loop containing nucleoside triphosphate hydrolases"/>
    <property type="match status" value="1"/>
</dbReference>
<feature type="compositionally biased region" description="Low complexity" evidence="14">
    <location>
        <begin position="87"/>
        <end position="98"/>
    </location>
</feature>
<protein>
    <recommendedName>
        <fullName evidence="3 13">Flagellar biosynthesis protein FlhF</fullName>
    </recommendedName>
</protein>
<dbReference type="EMBL" id="QGUB01000008">
    <property type="protein sequence ID" value="PWW44444.1"/>
    <property type="molecule type" value="Genomic_DNA"/>
</dbReference>
<dbReference type="NCBIfam" id="TIGR03499">
    <property type="entry name" value="FlhF"/>
    <property type="match status" value="1"/>
</dbReference>
<evidence type="ECO:0000256" key="2">
    <source>
        <dbReference type="ARBA" id="ARBA00008531"/>
    </source>
</evidence>
<keyword evidence="17" id="KW-0966">Cell projection</keyword>
<comment type="caution">
    <text evidence="17">The sequence shown here is derived from an EMBL/GenBank/DDBJ whole genome shotgun (WGS) entry which is preliminary data.</text>
</comment>
<dbReference type="GO" id="GO:0015031">
    <property type="term" value="P:protein transport"/>
    <property type="evidence" value="ECO:0007669"/>
    <property type="project" value="UniProtKB-KW"/>
</dbReference>
<proteinExistence type="inferred from homology"/>
<feature type="region of interest" description="Disordered" evidence="14">
    <location>
        <begin position="72"/>
        <end position="99"/>
    </location>
</feature>
<dbReference type="InterPro" id="IPR047040">
    <property type="entry name" value="FlhF__GTPase_dom"/>
</dbReference>
<dbReference type="FunFam" id="3.40.50.300:FF:000695">
    <property type="entry name" value="Flagellar biosynthesis regulator FlhF"/>
    <property type="match status" value="1"/>
</dbReference>
<feature type="compositionally biased region" description="Low complexity" evidence="14">
    <location>
        <begin position="148"/>
        <end position="168"/>
    </location>
</feature>
<evidence type="ECO:0000256" key="8">
    <source>
        <dbReference type="ARBA" id="ARBA00022927"/>
    </source>
</evidence>
<dbReference type="RefSeq" id="WP_110012438.1">
    <property type="nucleotide sequence ID" value="NZ_QGUB01000008.1"/>
</dbReference>
<keyword evidence="17" id="KW-0282">Flagellum</keyword>
<comment type="similarity">
    <text evidence="2">Belongs to the GTP-binding SRP family.</text>
</comment>
<keyword evidence="10" id="KW-0472">Membrane</keyword>
<keyword evidence="7" id="KW-1005">Bacterial flagellum biogenesis</keyword>
<name>A0A317R8L8_9BURK</name>
<evidence type="ECO:0000256" key="11">
    <source>
        <dbReference type="ARBA" id="ARBA00023225"/>
    </source>
</evidence>
<dbReference type="InterPro" id="IPR027417">
    <property type="entry name" value="P-loop_NTPase"/>
</dbReference>
<keyword evidence="18" id="KW-1185">Reference proteome</keyword>
<dbReference type="GO" id="GO:0005886">
    <property type="term" value="C:plasma membrane"/>
    <property type="evidence" value="ECO:0007669"/>
    <property type="project" value="UniProtKB-SubCell"/>
</dbReference>
<dbReference type="Proteomes" id="UP000246483">
    <property type="component" value="Unassembled WGS sequence"/>
</dbReference>
<keyword evidence="5" id="KW-1003">Cell membrane</keyword>
<dbReference type="InterPro" id="IPR003593">
    <property type="entry name" value="AAA+_ATPase"/>
</dbReference>
<gene>
    <name evidence="17" type="ORF">DFR36_108121</name>
</gene>
<dbReference type="CDD" id="cd17873">
    <property type="entry name" value="FlhF"/>
    <property type="match status" value="1"/>
</dbReference>
<organism evidence="17 18">
    <name type="scientific">Melaminivora alkalimesophila</name>
    <dbReference type="NCBI Taxonomy" id="1165852"/>
    <lineage>
        <taxon>Bacteria</taxon>
        <taxon>Pseudomonadati</taxon>
        <taxon>Pseudomonadota</taxon>
        <taxon>Betaproteobacteria</taxon>
        <taxon>Burkholderiales</taxon>
        <taxon>Comamonadaceae</taxon>
        <taxon>Melaminivora</taxon>
    </lineage>
</organism>
<evidence type="ECO:0000256" key="1">
    <source>
        <dbReference type="ARBA" id="ARBA00004413"/>
    </source>
</evidence>
<feature type="region of interest" description="Disordered" evidence="14">
    <location>
        <begin position="148"/>
        <end position="174"/>
    </location>
</feature>
<feature type="domain" description="AAA+ ATPase" evidence="15">
    <location>
        <begin position="296"/>
        <end position="464"/>
    </location>
</feature>
<evidence type="ECO:0000256" key="13">
    <source>
        <dbReference type="NCBIfam" id="TIGR03499"/>
    </source>
</evidence>
<dbReference type="SMART" id="SM00962">
    <property type="entry name" value="SRP54"/>
    <property type="match status" value="1"/>
</dbReference>
<reference evidence="17 18" key="1">
    <citation type="submission" date="2018-05" db="EMBL/GenBank/DDBJ databases">
        <title>Genomic Encyclopedia of Type Strains, Phase IV (KMG-IV): sequencing the most valuable type-strain genomes for metagenomic binning, comparative biology and taxonomic classification.</title>
        <authorList>
            <person name="Goeker M."/>
        </authorList>
    </citation>
    <scope>NUCLEOTIDE SEQUENCE [LARGE SCALE GENOMIC DNA]</scope>
    <source>
        <strain evidence="17 18">DSM 26006</strain>
    </source>
</reference>
<evidence type="ECO:0000313" key="17">
    <source>
        <dbReference type="EMBL" id="PWW44444.1"/>
    </source>
</evidence>
<evidence type="ECO:0000313" key="18">
    <source>
        <dbReference type="Proteomes" id="UP000246483"/>
    </source>
</evidence>
<keyword evidence="4" id="KW-0813">Transport</keyword>
<evidence type="ECO:0000256" key="7">
    <source>
        <dbReference type="ARBA" id="ARBA00022795"/>
    </source>
</evidence>
<evidence type="ECO:0000256" key="9">
    <source>
        <dbReference type="ARBA" id="ARBA00023134"/>
    </source>
</evidence>
<comment type="function">
    <text evidence="12">Necessary for flagellar biosynthesis. May be involved in translocation of the flagellum.</text>
</comment>
<dbReference type="OrthoDB" id="9778554at2"/>
<keyword evidence="8" id="KW-0653">Protein transport</keyword>
<comment type="subcellular location">
    <subcellularLocation>
        <location evidence="1">Cell membrane</location>
        <topology evidence="1">Peripheral membrane protein</topology>
        <orientation evidence="1">Cytoplasmic side</orientation>
    </subcellularLocation>
</comment>
<accession>A0A317R8L8</accession>
<feature type="domain" description="SRP54-type proteins GTP-binding" evidence="16">
    <location>
        <begin position="297"/>
        <end position="487"/>
    </location>
</feature>
<dbReference type="Gene3D" id="3.40.50.300">
    <property type="entry name" value="P-loop containing nucleotide triphosphate hydrolases"/>
    <property type="match status" value="1"/>
</dbReference>
<dbReference type="GO" id="GO:0006614">
    <property type="term" value="P:SRP-dependent cotranslational protein targeting to membrane"/>
    <property type="evidence" value="ECO:0007669"/>
    <property type="project" value="UniProtKB-UniRule"/>
</dbReference>
<evidence type="ECO:0000256" key="3">
    <source>
        <dbReference type="ARBA" id="ARBA00014919"/>
    </source>
</evidence>
<dbReference type="GO" id="GO:0005525">
    <property type="term" value="F:GTP binding"/>
    <property type="evidence" value="ECO:0007669"/>
    <property type="project" value="UniProtKB-UniRule"/>
</dbReference>
<dbReference type="Pfam" id="PF00448">
    <property type="entry name" value="SRP54"/>
    <property type="match status" value="1"/>
</dbReference>
<dbReference type="PANTHER" id="PTHR43134:SF3">
    <property type="entry name" value="FLAGELLAR BIOSYNTHESIS PROTEIN FLHF"/>
    <property type="match status" value="1"/>
</dbReference>
<evidence type="ECO:0000256" key="4">
    <source>
        <dbReference type="ARBA" id="ARBA00022448"/>
    </source>
</evidence>
<keyword evidence="9" id="KW-0342">GTP-binding</keyword>
<evidence type="ECO:0000256" key="6">
    <source>
        <dbReference type="ARBA" id="ARBA00022741"/>
    </source>
</evidence>
<dbReference type="InterPro" id="IPR020006">
    <property type="entry name" value="FlhF"/>
</dbReference>